<dbReference type="InterPro" id="IPR049458">
    <property type="entry name" value="EpsG-like"/>
</dbReference>
<proteinExistence type="predicted"/>
<evidence type="ECO:0008006" key="3">
    <source>
        <dbReference type="Google" id="ProtNLM"/>
    </source>
</evidence>
<dbReference type="Pfam" id="PF14897">
    <property type="entry name" value="EpsG"/>
    <property type="match status" value="1"/>
</dbReference>
<reference evidence="1 2" key="1">
    <citation type="submission" date="2019-08" db="EMBL/GenBank/DDBJ databases">
        <title>In-depth cultivation of the pig gut microbiome towards novel bacterial diversity and tailored functional studies.</title>
        <authorList>
            <person name="Wylensek D."/>
            <person name="Hitch T.C.A."/>
            <person name="Clavel T."/>
        </authorList>
    </citation>
    <scope>NUCLEOTIDE SEQUENCE [LARGE SCALE GENOMIC DNA]</scope>
    <source>
        <strain evidence="1 2">LKV-178-WT-2C</strain>
    </source>
</reference>
<comment type="caution">
    <text evidence="1">The sequence shown here is derived from an EMBL/GenBank/DDBJ whole genome shotgun (WGS) entry which is preliminary data.</text>
</comment>
<accession>A0A6I2U1V6</accession>
<dbReference type="EMBL" id="VUNF01000044">
    <property type="protein sequence ID" value="MST78743.1"/>
    <property type="molecule type" value="Genomic_DNA"/>
</dbReference>
<protein>
    <recommendedName>
        <fullName evidence="3">EpsG family protein</fullName>
    </recommendedName>
</protein>
<evidence type="ECO:0000313" key="2">
    <source>
        <dbReference type="Proteomes" id="UP000450161"/>
    </source>
</evidence>
<dbReference type="AlphaFoldDB" id="A0A6I2U1V6"/>
<name>A0A6I2U1V6_9BACT</name>
<dbReference type="RefSeq" id="WP_154483180.1">
    <property type="nucleotide sequence ID" value="NZ_VUNF01000044.1"/>
</dbReference>
<sequence length="110" mass="13232">MEYIIIVLLLLYLIYKYDVLGYQINRDKWFKFTCVIFIFLSGLRYRVGLDTIAYLDIFYNRVDILSKVDWSYVFGGETDPFYYILQSGVKTFFGRFVYLQIIQSLIVKRV</sequence>
<organism evidence="1 2">
    <name type="scientific">Segatella copri</name>
    <dbReference type="NCBI Taxonomy" id="165179"/>
    <lineage>
        <taxon>Bacteria</taxon>
        <taxon>Pseudomonadati</taxon>
        <taxon>Bacteroidota</taxon>
        <taxon>Bacteroidia</taxon>
        <taxon>Bacteroidales</taxon>
        <taxon>Prevotellaceae</taxon>
        <taxon>Segatella</taxon>
    </lineage>
</organism>
<evidence type="ECO:0000313" key="1">
    <source>
        <dbReference type="EMBL" id="MST78743.1"/>
    </source>
</evidence>
<dbReference type="Proteomes" id="UP000450161">
    <property type="component" value="Unassembled WGS sequence"/>
</dbReference>
<gene>
    <name evidence="1" type="ORF">FYJ72_14045</name>
</gene>